<reference evidence="3" key="1">
    <citation type="journal article" date="2020" name="Stud. Mycol.">
        <title>101 Dothideomycetes genomes: a test case for predicting lifestyles and emergence of pathogens.</title>
        <authorList>
            <person name="Haridas S."/>
            <person name="Albert R."/>
            <person name="Binder M."/>
            <person name="Bloem J."/>
            <person name="Labutti K."/>
            <person name="Salamov A."/>
            <person name="Andreopoulos B."/>
            <person name="Baker S."/>
            <person name="Barry K."/>
            <person name="Bills G."/>
            <person name="Bluhm B."/>
            <person name="Cannon C."/>
            <person name="Castanera R."/>
            <person name="Culley D."/>
            <person name="Daum C."/>
            <person name="Ezra D."/>
            <person name="Gonzalez J."/>
            <person name="Henrissat B."/>
            <person name="Kuo A."/>
            <person name="Liang C."/>
            <person name="Lipzen A."/>
            <person name="Lutzoni F."/>
            <person name="Magnuson J."/>
            <person name="Mondo S."/>
            <person name="Nolan M."/>
            <person name="Ohm R."/>
            <person name="Pangilinan J."/>
            <person name="Park H.-J."/>
            <person name="Ramirez L."/>
            <person name="Alfaro M."/>
            <person name="Sun H."/>
            <person name="Tritt A."/>
            <person name="Yoshinaga Y."/>
            <person name="Zwiers L.-H."/>
            <person name="Turgeon B."/>
            <person name="Goodwin S."/>
            <person name="Spatafora J."/>
            <person name="Crous P."/>
            <person name="Grigoriev I."/>
        </authorList>
    </citation>
    <scope>NUCLEOTIDE SEQUENCE</scope>
    <source>
        <strain evidence="3">CBS 379.55</strain>
    </source>
</reference>
<dbReference type="EMBL" id="ML986502">
    <property type="protein sequence ID" value="KAF2274562.1"/>
    <property type="molecule type" value="Genomic_DNA"/>
</dbReference>
<dbReference type="Gene3D" id="3.90.79.10">
    <property type="entry name" value="Nucleoside Triphosphate Pyrophosphohydrolase"/>
    <property type="match status" value="1"/>
</dbReference>
<sequence length="180" mass="20619">MAQSTFTTRQYTSKNFVESCGAVLFDLASPTLDVCLLHHLKTDEWYLPKGRRNQSESRRDAAVREVMEETGYRCHIYPVRMATRAPSTDDPANVSDKVRIYPHLTEPFRFTMRELDSDSVKLIWWYIAALDDGARSKPLVGETAFKAEFFSCDEAVEKLTFQTDREVLLNALKLVGSSKR</sequence>
<dbReference type="GO" id="GO:0006754">
    <property type="term" value="P:ATP biosynthetic process"/>
    <property type="evidence" value="ECO:0007669"/>
    <property type="project" value="TreeGrafter"/>
</dbReference>
<dbReference type="GeneID" id="54546065"/>
<organism evidence="3 4">
    <name type="scientific">Westerdykella ornata</name>
    <dbReference type="NCBI Taxonomy" id="318751"/>
    <lineage>
        <taxon>Eukaryota</taxon>
        <taxon>Fungi</taxon>
        <taxon>Dikarya</taxon>
        <taxon>Ascomycota</taxon>
        <taxon>Pezizomycotina</taxon>
        <taxon>Dothideomycetes</taxon>
        <taxon>Pleosporomycetidae</taxon>
        <taxon>Pleosporales</taxon>
        <taxon>Sporormiaceae</taxon>
        <taxon>Westerdykella</taxon>
    </lineage>
</organism>
<dbReference type="InterPro" id="IPR015797">
    <property type="entry name" value="NUDIX_hydrolase-like_dom_sf"/>
</dbReference>
<dbReference type="PANTHER" id="PTHR21340:SF0">
    <property type="entry name" value="BIS(5'-NUCLEOSYL)-TETRAPHOSPHATASE [ASYMMETRICAL]"/>
    <property type="match status" value="1"/>
</dbReference>
<dbReference type="SUPFAM" id="SSF55811">
    <property type="entry name" value="Nudix"/>
    <property type="match status" value="1"/>
</dbReference>
<accession>A0A6A6JDR6</accession>
<dbReference type="InterPro" id="IPR051325">
    <property type="entry name" value="Nudix_hydrolase_domain"/>
</dbReference>
<dbReference type="InterPro" id="IPR020084">
    <property type="entry name" value="NUDIX_hydrolase_CS"/>
</dbReference>
<keyword evidence="4" id="KW-1185">Reference proteome</keyword>
<dbReference type="PROSITE" id="PS00893">
    <property type="entry name" value="NUDIX_BOX"/>
    <property type="match status" value="1"/>
</dbReference>
<dbReference type="PANTHER" id="PTHR21340">
    <property type="entry name" value="DIADENOSINE 5,5-P1,P4-TETRAPHOSPHATE PYROPHOSPHOHYDROLASE MUTT"/>
    <property type="match status" value="1"/>
</dbReference>
<dbReference type="RefSeq" id="XP_033652101.1">
    <property type="nucleotide sequence ID" value="XM_033792890.1"/>
</dbReference>
<dbReference type="GO" id="GO:0006167">
    <property type="term" value="P:AMP biosynthetic process"/>
    <property type="evidence" value="ECO:0007669"/>
    <property type="project" value="TreeGrafter"/>
</dbReference>
<dbReference type="OrthoDB" id="10259236at2759"/>
<proteinExistence type="predicted"/>
<dbReference type="PROSITE" id="PS51462">
    <property type="entry name" value="NUDIX"/>
    <property type="match status" value="1"/>
</dbReference>
<dbReference type="GO" id="GO:0004081">
    <property type="term" value="F:bis(5'-nucleosyl)-tetraphosphatase (asymmetrical) activity"/>
    <property type="evidence" value="ECO:0007669"/>
    <property type="project" value="TreeGrafter"/>
</dbReference>
<dbReference type="Proteomes" id="UP000800097">
    <property type="component" value="Unassembled WGS sequence"/>
</dbReference>
<keyword evidence="1" id="KW-0378">Hydrolase</keyword>
<evidence type="ECO:0000259" key="2">
    <source>
        <dbReference type="PROSITE" id="PS51462"/>
    </source>
</evidence>
<evidence type="ECO:0000256" key="1">
    <source>
        <dbReference type="ARBA" id="ARBA00022801"/>
    </source>
</evidence>
<evidence type="ECO:0000313" key="3">
    <source>
        <dbReference type="EMBL" id="KAF2274562.1"/>
    </source>
</evidence>
<dbReference type="InterPro" id="IPR000086">
    <property type="entry name" value="NUDIX_hydrolase_dom"/>
</dbReference>
<dbReference type="AlphaFoldDB" id="A0A6A6JDR6"/>
<name>A0A6A6JDR6_WESOR</name>
<protein>
    <recommendedName>
        <fullName evidence="2">Nudix hydrolase domain-containing protein</fullName>
    </recommendedName>
</protein>
<evidence type="ECO:0000313" key="4">
    <source>
        <dbReference type="Proteomes" id="UP000800097"/>
    </source>
</evidence>
<feature type="domain" description="Nudix hydrolase" evidence="2">
    <location>
        <begin position="15"/>
        <end position="173"/>
    </location>
</feature>
<dbReference type="Pfam" id="PF00293">
    <property type="entry name" value="NUDIX"/>
    <property type="match status" value="1"/>
</dbReference>
<gene>
    <name evidence="3" type="ORF">EI97DRAFT_102505</name>
</gene>